<name>W7BQ47_9LIST</name>
<comment type="caution">
    <text evidence="1">The sequence shown here is derived from an EMBL/GenBank/DDBJ whole genome shotgun (WGS) entry which is preliminary data.</text>
</comment>
<dbReference type="AlphaFoldDB" id="W7BQ47"/>
<gene>
    <name evidence="1" type="ORF">PCORN_12762</name>
</gene>
<protein>
    <recommendedName>
        <fullName evidence="3">HNH endonuclease</fullName>
    </recommendedName>
</protein>
<keyword evidence="2" id="KW-1185">Reference proteome</keyword>
<organism evidence="1 2">
    <name type="scientific">Listeria cornellensis FSL F6-0969</name>
    <dbReference type="NCBI Taxonomy" id="1265820"/>
    <lineage>
        <taxon>Bacteria</taxon>
        <taxon>Bacillati</taxon>
        <taxon>Bacillota</taxon>
        <taxon>Bacilli</taxon>
        <taxon>Bacillales</taxon>
        <taxon>Listeriaceae</taxon>
        <taxon>Listeria</taxon>
    </lineage>
</organism>
<evidence type="ECO:0000313" key="2">
    <source>
        <dbReference type="Proteomes" id="UP000019254"/>
    </source>
</evidence>
<evidence type="ECO:0008006" key="3">
    <source>
        <dbReference type="Google" id="ProtNLM"/>
    </source>
</evidence>
<dbReference type="STRING" id="1265820.PCORN_12762"/>
<sequence>MKGALDGYDPISGHNLTSMQSFSVLAGIASGMVAIKGRGRVYPKSTVNKVQSDLRIKEYGEPIVIKRSINTWLIRSYVRDVEQQTGRKLANNQVDMLKNALRAKEYNKLTPDETKVHRRSFNKVKNSLINEWELKTGQVWPTYSDDIISVKNGSVIRNKGELYDAHHLIENNFGGEHEWWNIHPAKFPNEHQAGIHGAGSPGNALFKGVKK</sequence>
<evidence type="ECO:0000313" key="1">
    <source>
        <dbReference type="EMBL" id="EUJ28177.1"/>
    </source>
</evidence>
<dbReference type="PATRIC" id="fig|1265820.5.peg.2521"/>
<dbReference type="EMBL" id="AODE01000023">
    <property type="protein sequence ID" value="EUJ28177.1"/>
    <property type="molecule type" value="Genomic_DNA"/>
</dbReference>
<reference evidence="1 2" key="1">
    <citation type="journal article" date="2014" name="Int. J. Syst. Evol. Microbiol.">
        <title>Listeria floridensis sp. nov., Listeria aquatica sp. nov., Listeria cornellensis sp. nov., Listeria riparia sp. nov. and Listeria grandensis sp. nov., from agricultural and natural environments.</title>
        <authorList>
            <person name="den Bakker H.C."/>
            <person name="Warchocki S."/>
            <person name="Wright E.M."/>
            <person name="Allred A.F."/>
            <person name="Ahlstrom C."/>
            <person name="Manuel C.S."/>
            <person name="Stasiewicz M.J."/>
            <person name="Burrell A."/>
            <person name="Roof S."/>
            <person name="Strawn L."/>
            <person name="Fortes E.D."/>
            <person name="Nightingale K.K."/>
            <person name="Kephart D."/>
            <person name="Wiedmann M."/>
        </authorList>
    </citation>
    <scope>NUCLEOTIDE SEQUENCE [LARGE SCALE GENOMIC DNA]</scope>
    <source>
        <strain evidence="2">FSL F6-969</strain>
    </source>
</reference>
<accession>W7BQ47</accession>
<dbReference type="Proteomes" id="UP000019254">
    <property type="component" value="Unassembled WGS sequence"/>
</dbReference>
<proteinExistence type="predicted"/>